<proteinExistence type="predicted"/>
<evidence type="ECO:0000256" key="1">
    <source>
        <dbReference type="SAM" id="MobiDB-lite"/>
    </source>
</evidence>
<sequence>MIQQRTRVLKKTGDCLRQFALKSYGINFPLIEFEKINLSLELQPDDTHYRYVSSVNPALQLLSNDSNQIINQSQDTISQSQSSISQSPLPQLQTKQNQFASYTPSPRIFFLFCPPSPRMKTTGTKRSSDEDDEERLYFSQEKTLNKFPKK</sequence>
<feature type="compositionally biased region" description="Low complexity" evidence="1">
    <location>
        <begin position="72"/>
        <end position="94"/>
    </location>
</feature>
<reference evidence="2" key="1">
    <citation type="submission" date="2021-02" db="EMBL/GenBank/DDBJ databases">
        <authorList>
            <person name="Nowell W R."/>
        </authorList>
    </citation>
    <scope>NUCLEOTIDE SEQUENCE</scope>
    <source>
        <strain evidence="2">Ploen Becks lab</strain>
    </source>
</reference>
<accession>A0A814GFU8</accession>
<evidence type="ECO:0000313" key="2">
    <source>
        <dbReference type="EMBL" id="CAF0995806.1"/>
    </source>
</evidence>
<name>A0A814GFU8_9BILA</name>
<keyword evidence="3" id="KW-1185">Reference proteome</keyword>
<evidence type="ECO:0000313" key="3">
    <source>
        <dbReference type="Proteomes" id="UP000663879"/>
    </source>
</evidence>
<feature type="region of interest" description="Disordered" evidence="1">
    <location>
        <begin position="72"/>
        <end position="98"/>
    </location>
</feature>
<gene>
    <name evidence="2" type="ORF">OXX778_LOCUS16148</name>
</gene>
<comment type="caution">
    <text evidence="2">The sequence shown here is derived from an EMBL/GenBank/DDBJ whole genome shotgun (WGS) entry which is preliminary data.</text>
</comment>
<protein>
    <submittedName>
        <fullName evidence="2">Uncharacterized protein</fullName>
    </submittedName>
</protein>
<feature type="region of interest" description="Disordered" evidence="1">
    <location>
        <begin position="111"/>
        <end position="150"/>
    </location>
</feature>
<dbReference type="Proteomes" id="UP000663879">
    <property type="component" value="Unassembled WGS sequence"/>
</dbReference>
<dbReference type="AlphaFoldDB" id="A0A814GFU8"/>
<dbReference type="EMBL" id="CAJNOC010003739">
    <property type="protein sequence ID" value="CAF0995806.1"/>
    <property type="molecule type" value="Genomic_DNA"/>
</dbReference>
<organism evidence="2 3">
    <name type="scientific">Brachionus calyciflorus</name>
    <dbReference type="NCBI Taxonomy" id="104777"/>
    <lineage>
        <taxon>Eukaryota</taxon>
        <taxon>Metazoa</taxon>
        <taxon>Spiralia</taxon>
        <taxon>Gnathifera</taxon>
        <taxon>Rotifera</taxon>
        <taxon>Eurotatoria</taxon>
        <taxon>Monogononta</taxon>
        <taxon>Pseudotrocha</taxon>
        <taxon>Ploima</taxon>
        <taxon>Brachionidae</taxon>
        <taxon>Brachionus</taxon>
    </lineage>
</organism>